<protein>
    <submittedName>
        <fullName evidence="3">DEAD/DEAH box helicase</fullName>
        <ecNumber evidence="3">3.6.4.-</ecNumber>
    </submittedName>
</protein>
<proteinExistence type="predicted"/>
<dbReference type="Gene3D" id="3.40.50.10810">
    <property type="entry name" value="Tandem AAA-ATPase domain"/>
    <property type="match status" value="1"/>
</dbReference>
<evidence type="ECO:0000313" key="4">
    <source>
        <dbReference type="Proteomes" id="UP001262582"/>
    </source>
</evidence>
<dbReference type="InterPro" id="IPR027417">
    <property type="entry name" value="P-loop_NTPase"/>
</dbReference>
<dbReference type="GO" id="GO:0016787">
    <property type="term" value="F:hydrolase activity"/>
    <property type="evidence" value="ECO:0007669"/>
    <property type="project" value="UniProtKB-KW"/>
</dbReference>
<dbReference type="RefSeq" id="WP_311502815.1">
    <property type="nucleotide sequence ID" value="NZ_JAVRHK010000004.1"/>
</dbReference>
<dbReference type="Proteomes" id="UP001262582">
    <property type="component" value="Unassembled WGS sequence"/>
</dbReference>
<dbReference type="InterPro" id="IPR001650">
    <property type="entry name" value="Helicase_C-like"/>
</dbReference>
<dbReference type="EMBL" id="JAVRHK010000004">
    <property type="protein sequence ID" value="MDT0676471.1"/>
    <property type="molecule type" value="Genomic_DNA"/>
</dbReference>
<dbReference type="PANTHER" id="PTHR10799">
    <property type="entry name" value="SNF2/RAD54 HELICASE FAMILY"/>
    <property type="match status" value="1"/>
</dbReference>
<organism evidence="3 4">
    <name type="scientific">Autumnicola musiva</name>
    <dbReference type="NCBI Taxonomy" id="3075589"/>
    <lineage>
        <taxon>Bacteria</taxon>
        <taxon>Pseudomonadati</taxon>
        <taxon>Bacteroidota</taxon>
        <taxon>Flavobacteriia</taxon>
        <taxon>Flavobacteriales</taxon>
        <taxon>Flavobacteriaceae</taxon>
        <taxon>Autumnicola</taxon>
    </lineage>
</organism>
<dbReference type="Pfam" id="PF00176">
    <property type="entry name" value="SNF2-rel_dom"/>
    <property type="match status" value="1"/>
</dbReference>
<dbReference type="InterPro" id="IPR049730">
    <property type="entry name" value="SNF2/RAD54-like_C"/>
</dbReference>
<dbReference type="GO" id="GO:0004386">
    <property type="term" value="F:helicase activity"/>
    <property type="evidence" value="ECO:0007669"/>
    <property type="project" value="UniProtKB-KW"/>
</dbReference>
<keyword evidence="1 3" id="KW-0378">Hydrolase</keyword>
<gene>
    <name evidence="3" type="ORF">RM539_07740</name>
</gene>
<evidence type="ECO:0000313" key="3">
    <source>
        <dbReference type="EMBL" id="MDT0676471.1"/>
    </source>
</evidence>
<dbReference type="EC" id="3.6.4.-" evidence="3"/>
<keyword evidence="4" id="KW-1185">Reference proteome</keyword>
<keyword evidence="3" id="KW-0067">ATP-binding</keyword>
<reference evidence="3 4" key="1">
    <citation type="submission" date="2023-09" db="EMBL/GenBank/DDBJ databases">
        <authorList>
            <person name="Rey-Velasco X."/>
        </authorList>
    </citation>
    <scope>NUCLEOTIDE SEQUENCE [LARGE SCALE GENOMIC DNA]</scope>
    <source>
        <strain evidence="3 4">F117</strain>
    </source>
</reference>
<dbReference type="CDD" id="cd18793">
    <property type="entry name" value="SF2_C_SNF"/>
    <property type="match status" value="1"/>
</dbReference>
<sequence length="630" mass="73852">MRIVVENNQISLFNIEDLKKYQISQLEFYGFIKNQNFIIKQTQNVEGELLKIINYLEEENIVFDLSKTTDDIIRKSINNKKELNRAFSSAKRIKEEAILDSDFEHFKNFTNTLPRKLKLHQLKSAYHFYTLKNGANFSVPGSGKTTTLLSVYEKLKLEGKCNLLFVVGPPSSFQPWKNEFHETLGRKPKAVILSGGNKSFRKSEYYRSSQNIHELYLSTFHTVLNDVNDIVKFFSQIDINVFLIIDEAHYMKQVEGSWANSILEIGKYSTYRGVLTGTPMPKSYMDIFNLFDFLWEENSPLTQNDKIQINIWEKDKKNEEVKKLLNEKIGPLFYRVRKKDLGLVPAVFHEPINVILKPIEKSIYDSVKAKIFELDKEDYFRNENILNKLWKGRMMRLRQSVSYPKLLLTAIDDYAEKFIDDSDLQYKIQNYDKIEISGKLESLSKLVLKLRREGKKVLIWSNFVGTLKLICRHFNSKAMRSEIIYGKTPVRKDDMDLINEEKTREDIRDEFLDLNSGLDILIANPAACAESISLHKTCYNAIYYDLSYNSAQYLQSLDRIHRVGGSETTEANYYFLQYENSIDQDIKQNLEVKAQKMYDIIEQDYSIYDLDLFEDNIEDDIDAYKRLFKK</sequence>
<comment type="caution">
    <text evidence="3">The sequence shown here is derived from an EMBL/GenBank/DDBJ whole genome shotgun (WGS) entry which is preliminary data.</text>
</comment>
<evidence type="ECO:0000259" key="2">
    <source>
        <dbReference type="SMART" id="SM00487"/>
    </source>
</evidence>
<feature type="domain" description="Helicase ATP-binding" evidence="2">
    <location>
        <begin position="113"/>
        <end position="310"/>
    </location>
</feature>
<keyword evidence="3" id="KW-0547">Nucleotide-binding</keyword>
<evidence type="ECO:0000256" key="1">
    <source>
        <dbReference type="ARBA" id="ARBA00022801"/>
    </source>
</evidence>
<dbReference type="SUPFAM" id="SSF52540">
    <property type="entry name" value="P-loop containing nucleoside triphosphate hydrolases"/>
    <property type="match status" value="2"/>
</dbReference>
<keyword evidence="3" id="KW-0347">Helicase</keyword>
<dbReference type="InterPro" id="IPR038718">
    <property type="entry name" value="SNF2-like_sf"/>
</dbReference>
<dbReference type="Pfam" id="PF00271">
    <property type="entry name" value="Helicase_C"/>
    <property type="match status" value="1"/>
</dbReference>
<name>A0ABU3D4M6_9FLAO</name>
<dbReference type="InterPro" id="IPR014001">
    <property type="entry name" value="Helicase_ATP-bd"/>
</dbReference>
<accession>A0ABU3D4M6</accession>
<dbReference type="Gene3D" id="3.40.50.300">
    <property type="entry name" value="P-loop containing nucleotide triphosphate hydrolases"/>
    <property type="match status" value="1"/>
</dbReference>
<dbReference type="SMART" id="SM00487">
    <property type="entry name" value="DEXDc"/>
    <property type="match status" value="1"/>
</dbReference>
<dbReference type="InterPro" id="IPR000330">
    <property type="entry name" value="SNF2_N"/>
</dbReference>